<dbReference type="SUPFAM" id="SSF49265">
    <property type="entry name" value="Fibronectin type III"/>
    <property type="match status" value="3"/>
</dbReference>
<dbReference type="CTD" id="149233"/>
<evidence type="ECO:0000256" key="1">
    <source>
        <dbReference type="ARBA" id="ARBA00004187"/>
    </source>
</evidence>
<dbReference type="InterPro" id="IPR052672">
    <property type="entry name" value="Type1_Cytokine_Rcpt_Type2"/>
</dbReference>
<comment type="subcellular location">
    <subcellularLocation>
        <location evidence="1">Basolateral cell membrane</location>
    </subcellularLocation>
    <subcellularLocation>
        <location evidence="2">Membrane</location>
        <topology evidence="2">Single-pass type I membrane protein</topology>
    </subcellularLocation>
</comment>
<dbReference type="InterPro" id="IPR036116">
    <property type="entry name" value="FN3_sf"/>
</dbReference>
<evidence type="ECO:0000256" key="16">
    <source>
        <dbReference type="SAM" id="Phobius"/>
    </source>
</evidence>
<gene>
    <name evidence="20" type="primary">IL23R</name>
</gene>
<feature type="region of interest" description="Disordered" evidence="15">
    <location>
        <begin position="662"/>
        <end position="686"/>
    </location>
</feature>
<feature type="compositionally biased region" description="Polar residues" evidence="15">
    <location>
        <begin position="676"/>
        <end position="686"/>
    </location>
</feature>
<keyword evidence="12" id="KW-0325">Glycoprotein</keyword>
<keyword evidence="10" id="KW-1015">Disulfide bond</keyword>
<dbReference type="OrthoDB" id="9897281at2759"/>
<evidence type="ECO:0000256" key="4">
    <source>
        <dbReference type="ARBA" id="ARBA00019169"/>
    </source>
</evidence>
<evidence type="ECO:0000256" key="14">
    <source>
        <dbReference type="ARBA" id="ARBA00046724"/>
    </source>
</evidence>
<evidence type="ECO:0000313" key="20">
    <source>
        <dbReference type="RefSeq" id="XP_025027520.1"/>
    </source>
</evidence>
<accession>A0A9F5ILU1</accession>
<comment type="similarity">
    <text evidence="3">Belongs to the type I cytokine receptor family. Type 2 subfamily.</text>
</comment>
<feature type="domain" description="Fibronectin type-III" evidence="18">
    <location>
        <begin position="427"/>
        <end position="524"/>
    </location>
</feature>
<feature type="chain" id="PRO_5039929369" description="Leptin receptor" evidence="17">
    <location>
        <begin position="24"/>
        <end position="816"/>
    </location>
</feature>
<keyword evidence="7" id="KW-0677">Repeat</keyword>
<dbReference type="GeneID" id="112541592"/>
<dbReference type="PROSITE" id="PS50853">
    <property type="entry name" value="FN3"/>
    <property type="match status" value="1"/>
</dbReference>
<dbReference type="PANTHER" id="PTHR48423:SF2">
    <property type="entry name" value="INTERLEUKIN-12 RECEPTOR SUBUNIT BETA-2"/>
    <property type="match status" value="1"/>
</dbReference>
<dbReference type="GO" id="GO:0004896">
    <property type="term" value="F:cytokine receptor activity"/>
    <property type="evidence" value="ECO:0007669"/>
    <property type="project" value="InterPro"/>
</dbReference>
<evidence type="ECO:0000313" key="19">
    <source>
        <dbReference type="Proteomes" id="UP000695026"/>
    </source>
</evidence>
<evidence type="ECO:0000256" key="5">
    <source>
        <dbReference type="ARBA" id="ARBA00022692"/>
    </source>
</evidence>
<sequence>MAISKVLLVLYLLFCKTLQSLLSHHCLARGQGSIKCLGHVWTEPAPVIQMGQSFSINCHCREKSCQNRKLSMLLNGIDVEDTLLSVINQSTVQLNLHDYNKPFSRVACYVKSFKGPLICGTQFCMGYLPDKPANLTCIKPERSDNVACIWNPGRETYLTTRYILYVKSLFTEENKAFASNSTSVIIPVNQLQKNQTFSISVHAENFLGGILSEELHVDLNTIVTPAVPVVVQNKTVEFPAFKTIIQWKRQTAINETYCEERYKETISEIWHVRDWDANLRDELYTEYNLDANTKYEFQIRCKLTHPRSLWSRWSESAVYITPEKEPAVLDVWRKLGPIYPNHTQVMTILIKPLSPKESGGRILNYRIFYENRGRKVDLCKTTEIFCKVMVPPAVTIIYVTAHNSKGSSKPAKIIVEQPPHNFQDFPPPTNMKIITDKQKGISVIWEPPKSIGKKLLWYIVEWISANLSHFHHSITWKKVPFQNTSTSLEESIRIENNSISVYAVYQKGISQASSVQTLMKEKKEQPGIAQESRPAVAKGNYDYDTGILLGTGVGVAFLSISVLALITIKSCRKRVNKMVSSVTPKWLFEEYPKMQNSKVIKYLQEKNDAVTHNFSGPFLDYEDVVVTEVEEILLQKHYRTVGQKRGKSETVSGKLNIPEDVPFASHSDVTERNGYKPQTSSKAQLGTTFSTTSEIHFQNLEPKSNSLALPINNLRKDYTSPVAHIWPMVDTNESKSLFDKISLVLRNSGSGQSRVNSTDEDPSTQRANQLKFLLSDEDIQEQTVIPDSLLSCLKTINEDSTNMMSYFPQNTVHYED</sequence>
<evidence type="ECO:0000256" key="6">
    <source>
        <dbReference type="ARBA" id="ARBA00022729"/>
    </source>
</evidence>
<comment type="subunit">
    <text evidence="14">Present as a mixture of monomers and dimers. The phosphorylated receptor binds a number of SH2 domain-containing proteins such as JAK2, STAT3, PTPN11, and SOCS3. Interaction with SOCS3 inhibits JAK/STAT signaling and MAPK cascade.</text>
</comment>
<dbReference type="Gene3D" id="2.60.40.10">
    <property type="entry name" value="Immunoglobulins"/>
    <property type="match status" value="5"/>
</dbReference>
<evidence type="ECO:0000259" key="18">
    <source>
        <dbReference type="PROSITE" id="PS50853"/>
    </source>
</evidence>
<name>A0A9F5ILU1_PYTBI</name>
<evidence type="ECO:0000256" key="2">
    <source>
        <dbReference type="ARBA" id="ARBA00004479"/>
    </source>
</evidence>
<protein>
    <recommendedName>
        <fullName evidence="4">Leptin receptor</fullName>
    </recommendedName>
    <alternativeName>
        <fullName evidence="13">OB receptor</fullName>
    </alternativeName>
</protein>
<keyword evidence="8 16" id="KW-1133">Transmembrane helix</keyword>
<evidence type="ECO:0000256" key="17">
    <source>
        <dbReference type="SAM" id="SignalP"/>
    </source>
</evidence>
<reference evidence="20" key="1">
    <citation type="submission" date="2025-08" db="UniProtKB">
        <authorList>
            <consortium name="RefSeq"/>
        </authorList>
    </citation>
    <scope>IDENTIFICATION</scope>
    <source>
        <tissue evidence="20">Liver</tissue>
    </source>
</reference>
<evidence type="ECO:0000256" key="7">
    <source>
        <dbReference type="ARBA" id="ARBA00022737"/>
    </source>
</evidence>
<dbReference type="PROSITE" id="PS01353">
    <property type="entry name" value="HEMATOPO_REC_L_F2"/>
    <property type="match status" value="1"/>
</dbReference>
<dbReference type="KEGG" id="pbi:112541592"/>
<dbReference type="Proteomes" id="UP000695026">
    <property type="component" value="Unplaced"/>
</dbReference>
<dbReference type="InterPro" id="IPR013783">
    <property type="entry name" value="Ig-like_fold"/>
</dbReference>
<evidence type="ECO:0000256" key="13">
    <source>
        <dbReference type="ARBA" id="ARBA00031601"/>
    </source>
</evidence>
<keyword evidence="19" id="KW-1185">Reference proteome</keyword>
<dbReference type="CDD" id="cd00063">
    <property type="entry name" value="FN3"/>
    <property type="match status" value="1"/>
</dbReference>
<evidence type="ECO:0000256" key="12">
    <source>
        <dbReference type="ARBA" id="ARBA00023180"/>
    </source>
</evidence>
<proteinExistence type="inferred from homology"/>
<dbReference type="GO" id="GO:0016323">
    <property type="term" value="C:basolateral plasma membrane"/>
    <property type="evidence" value="ECO:0007669"/>
    <property type="project" value="UniProtKB-SubCell"/>
</dbReference>
<feature type="transmembrane region" description="Helical" evidence="16">
    <location>
        <begin position="547"/>
        <end position="568"/>
    </location>
</feature>
<evidence type="ECO:0000256" key="8">
    <source>
        <dbReference type="ARBA" id="ARBA00022989"/>
    </source>
</evidence>
<dbReference type="FunFam" id="2.60.40.10:FF:000465">
    <property type="entry name" value="Granulocyte colony-stimulating factor receptor"/>
    <property type="match status" value="1"/>
</dbReference>
<evidence type="ECO:0000256" key="11">
    <source>
        <dbReference type="ARBA" id="ARBA00023170"/>
    </source>
</evidence>
<keyword evidence="6 17" id="KW-0732">Signal</keyword>
<dbReference type="InterPro" id="IPR003531">
    <property type="entry name" value="Hempt_rcpt_S_F1_CS"/>
</dbReference>
<evidence type="ECO:0000256" key="10">
    <source>
        <dbReference type="ARBA" id="ARBA00023157"/>
    </source>
</evidence>
<dbReference type="AlphaFoldDB" id="A0A9F5ILU1"/>
<organism evidence="19 20">
    <name type="scientific">Python bivittatus</name>
    <name type="common">Burmese python</name>
    <name type="synonym">Python molurus bivittatus</name>
    <dbReference type="NCBI Taxonomy" id="176946"/>
    <lineage>
        <taxon>Eukaryota</taxon>
        <taxon>Metazoa</taxon>
        <taxon>Chordata</taxon>
        <taxon>Craniata</taxon>
        <taxon>Vertebrata</taxon>
        <taxon>Euteleostomi</taxon>
        <taxon>Lepidosauria</taxon>
        <taxon>Squamata</taxon>
        <taxon>Bifurcata</taxon>
        <taxon>Unidentata</taxon>
        <taxon>Episquamata</taxon>
        <taxon>Toxicofera</taxon>
        <taxon>Serpentes</taxon>
        <taxon>Henophidia</taxon>
        <taxon>Pythonidae</taxon>
        <taxon>Python</taxon>
    </lineage>
</organism>
<dbReference type="OMA" id="NWCHGGI"/>
<evidence type="ECO:0000256" key="3">
    <source>
        <dbReference type="ARBA" id="ARBA00008921"/>
    </source>
</evidence>
<dbReference type="InterPro" id="IPR003961">
    <property type="entry name" value="FN3_dom"/>
</dbReference>
<feature type="signal peptide" evidence="17">
    <location>
        <begin position="1"/>
        <end position="23"/>
    </location>
</feature>
<dbReference type="RefSeq" id="XP_025027520.1">
    <property type="nucleotide sequence ID" value="XM_025171752.1"/>
</dbReference>
<dbReference type="PROSITE" id="PS01355">
    <property type="entry name" value="HEMATOPO_REC_S_F1"/>
    <property type="match status" value="1"/>
</dbReference>
<dbReference type="InterPro" id="IPR003529">
    <property type="entry name" value="Hematopoietin_rcpt_Gp130_CS"/>
</dbReference>
<keyword evidence="9 16" id="KW-0472">Membrane</keyword>
<evidence type="ECO:0000256" key="15">
    <source>
        <dbReference type="SAM" id="MobiDB-lite"/>
    </source>
</evidence>
<keyword evidence="5 16" id="KW-0812">Transmembrane</keyword>
<dbReference type="PANTHER" id="PTHR48423">
    <property type="entry name" value="INTERLEUKIN-27 RECEPTOR SUBUNIT ALPHA"/>
    <property type="match status" value="1"/>
</dbReference>
<evidence type="ECO:0000256" key="9">
    <source>
        <dbReference type="ARBA" id="ARBA00023136"/>
    </source>
</evidence>
<keyword evidence="11 20" id="KW-0675">Receptor</keyword>